<organism evidence="1 2">
    <name type="scientific">Legionella nautarum</name>
    <dbReference type="NCBI Taxonomy" id="45070"/>
    <lineage>
        <taxon>Bacteria</taxon>
        <taxon>Pseudomonadati</taxon>
        <taxon>Pseudomonadota</taxon>
        <taxon>Gammaproteobacteria</taxon>
        <taxon>Legionellales</taxon>
        <taxon>Legionellaceae</taxon>
        <taxon>Legionella</taxon>
    </lineage>
</organism>
<name>A0A0W0WMM2_9GAMM</name>
<evidence type="ECO:0000313" key="2">
    <source>
        <dbReference type="Proteomes" id="UP000054725"/>
    </source>
</evidence>
<protein>
    <submittedName>
        <fullName evidence="1">Uncharacterized protein</fullName>
    </submittedName>
</protein>
<reference evidence="1 2" key="1">
    <citation type="submission" date="2015-11" db="EMBL/GenBank/DDBJ databases">
        <title>Genomic analysis of 38 Legionella species identifies large and diverse effector repertoires.</title>
        <authorList>
            <person name="Burstein D."/>
            <person name="Amaro F."/>
            <person name="Zusman T."/>
            <person name="Lifshitz Z."/>
            <person name="Cohen O."/>
            <person name="Gilbert J.A."/>
            <person name="Pupko T."/>
            <person name="Shuman H.A."/>
            <person name="Segal G."/>
        </authorList>
    </citation>
    <scope>NUCLEOTIDE SEQUENCE [LARGE SCALE GENOMIC DNA]</scope>
    <source>
        <strain evidence="1 2">ATCC 49506</strain>
    </source>
</reference>
<sequence length="287" mass="33509">MNNKKLLIASSSRSEAITKWILNTQSTSPTIDVVFIGDLLNKYDIQDRLSDKEVCIQWYKKDKIKYSNHSHHLLNRIIYIERELFGSFKAQDQDYARREFEAYLGFALNSFVKVQNIAVNGVCEQIYSLPQQWNLIKEKLNLPIPNYYWGAKSYFPFGKNINVVHSTIFNFLNWSASTNSNNLTGFCFEKPIGEPIFILSVGSSRLITANLILTDTQLDILEKALYQIKRVFNYFIFELLVFVNKNELSFGCVNIEIIRSQSNPLFSDFLHHNLLQEYYNCLNWNHL</sequence>
<proteinExistence type="predicted"/>
<evidence type="ECO:0000313" key="1">
    <source>
        <dbReference type="EMBL" id="KTD33582.1"/>
    </source>
</evidence>
<dbReference type="PATRIC" id="fig|45070.6.peg.2460"/>
<comment type="caution">
    <text evidence="1">The sequence shown here is derived from an EMBL/GenBank/DDBJ whole genome shotgun (WGS) entry which is preliminary data.</text>
</comment>
<dbReference type="Proteomes" id="UP000054725">
    <property type="component" value="Unassembled WGS sequence"/>
</dbReference>
<accession>A0A0W0WMM2</accession>
<dbReference type="RefSeq" id="WP_058505336.1">
    <property type="nucleotide sequence ID" value="NZ_CAAAIF010000005.1"/>
</dbReference>
<keyword evidence="2" id="KW-1185">Reference proteome</keyword>
<dbReference type="AlphaFoldDB" id="A0A0W0WMM2"/>
<gene>
    <name evidence="1" type="ORF">Lnau_2333</name>
</gene>
<dbReference type="STRING" id="45070.Lnau_2333"/>
<dbReference type="OrthoDB" id="5634547at2"/>
<dbReference type="EMBL" id="LNYO01000023">
    <property type="protein sequence ID" value="KTD33582.1"/>
    <property type="molecule type" value="Genomic_DNA"/>
</dbReference>